<keyword evidence="3" id="KW-1185">Reference proteome</keyword>
<reference evidence="2" key="1">
    <citation type="submission" date="2023-03" db="EMBL/GenBank/DDBJ databases">
        <title>Massive genome expansion in bonnet fungi (Mycena s.s.) driven by repeated elements and novel gene families across ecological guilds.</title>
        <authorList>
            <consortium name="Lawrence Berkeley National Laboratory"/>
            <person name="Harder C.B."/>
            <person name="Miyauchi S."/>
            <person name="Viragh M."/>
            <person name="Kuo A."/>
            <person name="Thoen E."/>
            <person name="Andreopoulos B."/>
            <person name="Lu D."/>
            <person name="Skrede I."/>
            <person name="Drula E."/>
            <person name="Henrissat B."/>
            <person name="Morin E."/>
            <person name="Kohler A."/>
            <person name="Barry K."/>
            <person name="LaButti K."/>
            <person name="Morin E."/>
            <person name="Salamov A."/>
            <person name="Lipzen A."/>
            <person name="Mereny Z."/>
            <person name="Hegedus B."/>
            <person name="Baldrian P."/>
            <person name="Stursova M."/>
            <person name="Weitz H."/>
            <person name="Taylor A."/>
            <person name="Grigoriev I.V."/>
            <person name="Nagy L.G."/>
            <person name="Martin F."/>
            <person name="Kauserud H."/>
        </authorList>
    </citation>
    <scope>NUCLEOTIDE SEQUENCE</scope>
    <source>
        <strain evidence="2">9144</strain>
    </source>
</reference>
<proteinExistence type="predicted"/>
<feature type="region of interest" description="Disordered" evidence="1">
    <location>
        <begin position="1"/>
        <end position="46"/>
    </location>
</feature>
<dbReference type="Proteomes" id="UP001219525">
    <property type="component" value="Unassembled WGS sequence"/>
</dbReference>
<accession>A0AAD6VNU1</accession>
<dbReference type="AlphaFoldDB" id="A0AAD6VNU1"/>
<feature type="compositionally biased region" description="Basic and acidic residues" evidence="1">
    <location>
        <begin position="194"/>
        <end position="216"/>
    </location>
</feature>
<comment type="caution">
    <text evidence="2">The sequence shown here is derived from an EMBL/GenBank/DDBJ whole genome shotgun (WGS) entry which is preliminary data.</text>
</comment>
<name>A0AAD6VNU1_9AGAR</name>
<dbReference type="EMBL" id="JARJCW010000018">
    <property type="protein sequence ID" value="KAJ7215042.1"/>
    <property type="molecule type" value="Genomic_DNA"/>
</dbReference>
<evidence type="ECO:0000313" key="2">
    <source>
        <dbReference type="EMBL" id="KAJ7215042.1"/>
    </source>
</evidence>
<evidence type="ECO:0000313" key="3">
    <source>
        <dbReference type="Proteomes" id="UP001219525"/>
    </source>
</evidence>
<gene>
    <name evidence="2" type="ORF">GGX14DRAFT_392299</name>
</gene>
<protein>
    <submittedName>
        <fullName evidence="2">Uncharacterized protein</fullName>
    </submittedName>
</protein>
<feature type="region of interest" description="Disordered" evidence="1">
    <location>
        <begin position="167"/>
        <end position="237"/>
    </location>
</feature>
<organism evidence="2 3">
    <name type="scientific">Mycena pura</name>
    <dbReference type="NCBI Taxonomy" id="153505"/>
    <lineage>
        <taxon>Eukaryota</taxon>
        <taxon>Fungi</taxon>
        <taxon>Dikarya</taxon>
        <taxon>Basidiomycota</taxon>
        <taxon>Agaricomycotina</taxon>
        <taxon>Agaricomycetes</taxon>
        <taxon>Agaricomycetidae</taxon>
        <taxon>Agaricales</taxon>
        <taxon>Marasmiineae</taxon>
        <taxon>Mycenaceae</taxon>
        <taxon>Mycena</taxon>
    </lineage>
</organism>
<evidence type="ECO:0000256" key="1">
    <source>
        <dbReference type="SAM" id="MobiDB-lite"/>
    </source>
</evidence>
<sequence>MDVDNFPPGSSSNMRIVRRRRRSPDGPPTAQQLAQRRRRGCERAEQENHVDVDNAHVLSFLLAVIVLSSFSLALSSEIAFNIVESACGAVSYITSTTKWSIDAACDPAANADSQCRTSWVHLIVCFCEDTRPDTRQGARHDNPTANIAVNITIIDLEKVMFLSPTPPAPKAEEINQGTPARLKFPGFFGSQESSDAKPEEPNRRKKTEESEDKGEGPEGSSTGPDVPWRSTGILLVE</sequence>